<reference evidence="1" key="1">
    <citation type="submission" date="2019-06" db="EMBL/GenBank/DDBJ databases">
        <authorList>
            <person name="Zheng W."/>
        </authorList>
    </citation>
    <scope>NUCLEOTIDE SEQUENCE</scope>
    <source>
        <strain evidence="1">QDHG01</strain>
    </source>
</reference>
<proteinExistence type="predicted"/>
<evidence type="ECO:0000313" key="1">
    <source>
        <dbReference type="EMBL" id="TNV81499.1"/>
    </source>
</evidence>
<sequence length="94" mass="11378">MIERQENRQRQGHQTFFVLCRCFFQFVSFSPNTRTHLRHILKIIYALTQNDNIFVIYNYTLLHTSIIIYYKYESLPISHTPLRTCPVLHDLWSS</sequence>
<dbReference type="AlphaFoldDB" id="A0A8J8T435"/>
<organism evidence="1 2">
    <name type="scientific">Halteria grandinella</name>
    <dbReference type="NCBI Taxonomy" id="5974"/>
    <lineage>
        <taxon>Eukaryota</taxon>
        <taxon>Sar</taxon>
        <taxon>Alveolata</taxon>
        <taxon>Ciliophora</taxon>
        <taxon>Intramacronucleata</taxon>
        <taxon>Spirotrichea</taxon>
        <taxon>Stichotrichia</taxon>
        <taxon>Sporadotrichida</taxon>
        <taxon>Halteriidae</taxon>
        <taxon>Halteria</taxon>
    </lineage>
</organism>
<dbReference type="Proteomes" id="UP000785679">
    <property type="component" value="Unassembled WGS sequence"/>
</dbReference>
<comment type="caution">
    <text evidence="1">The sequence shown here is derived from an EMBL/GenBank/DDBJ whole genome shotgun (WGS) entry which is preliminary data.</text>
</comment>
<name>A0A8J8T435_HALGN</name>
<accession>A0A8J8T435</accession>
<evidence type="ECO:0000313" key="2">
    <source>
        <dbReference type="Proteomes" id="UP000785679"/>
    </source>
</evidence>
<gene>
    <name evidence="1" type="ORF">FGO68_gene4047</name>
</gene>
<dbReference type="EMBL" id="RRYP01006067">
    <property type="protein sequence ID" value="TNV81499.1"/>
    <property type="molecule type" value="Genomic_DNA"/>
</dbReference>
<keyword evidence="2" id="KW-1185">Reference proteome</keyword>
<protein>
    <submittedName>
        <fullName evidence="1">Uncharacterized protein</fullName>
    </submittedName>
</protein>